<reference evidence="9" key="1">
    <citation type="submission" date="2017-09" db="EMBL/GenBank/DDBJ databases">
        <authorList>
            <person name="Varghese N."/>
            <person name="Submissions S."/>
        </authorList>
    </citation>
    <scope>NUCLEOTIDE SEQUENCE [LARGE SCALE GENOMIC DNA]</scope>
    <source>
        <strain evidence="9">DSM 44270</strain>
    </source>
</reference>
<organism evidence="8 9">
    <name type="scientific">Blastococcus haudaquaticus</name>
    <dbReference type="NCBI Taxonomy" id="1938745"/>
    <lineage>
        <taxon>Bacteria</taxon>
        <taxon>Bacillati</taxon>
        <taxon>Actinomycetota</taxon>
        <taxon>Actinomycetes</taxon>
        <taxon>Geodermatophilales</taxon>
        <taxon>Geodermatophilaceae</taxon>
        <taxon>Blastococcus</taxon>
    </lineage>
</organism>
<evidence type="ECO:0000256" key="3">
    <source>
        <dbReference type="ARBA" id="ARBA00022722"/>
    </source>
</evidence>
<comment type="subcellular location">
    <subcellularLocation>
        <location evidence="5">Cytoplasm</location>
    </subcellularLocation>
</comment>
<dbReference type="OrthoDB" id="9790539at2"/>
<evidence type="ECO:0000259" key="7">
    <source>
        <dbReference type="SMART" id="SM00732"/>
    </source>
</evidence>
<dbReference type="GO" id="GO:0005829">
    <property type="term" value="C:cytosol"/>
    <property type="evidence" value="ECO:0007669"/>
    <property type="project" value="TreeGrafter"/>
</dbReference>
<evidence type="ECO:0000256" key="1">
    <source>
        <dbReference type="ARBA" id="ARBA00022490"/>
    </source>
</evidence>
<dbReference type="SUPFAM" id="SSF53098">
    <property type="entry name" value="Ribonuclease H-like"/>
    <property type="match status" value="1"/>
</dbReference>
<keyword evidence="1 5" id="KW-0963">Cytoplasm</keyword>
<sequence>MSDSEYNPEDTGPVGGRRRELPAVPPARPRTTSSQPQHHPTTELDLSRGFPPVTNETSEIDLSGGWPEHLKVPPRRSSAQPSAGRVMGVDVGTVRVGLALSDPTGTLASPLDTLRRAKSKADLDRLAALVVEHEVTEVVVGEPVHLSGASGASAQDAADYAQELADRIPDVPVILIDERLSTVTAASHLRDSGIDSRKQRPVIDQAAAVVILQQFLDSRRPRT</sequence>
<evidence type="ECO:0000256" key="5">
    <source>
        <dbReference type="HAMAP-Rule" id="MF_00651"/>
    </source>
</evidence>
<evidence type="ECO:0000256" key="6">
    <source>
        <dbReference type="SAM" id="MobiDB-lite"/>
    </source>
</evidence>
<evidence type="ECO:0000256" key="4">
    <source>
        <dbReference type="ARBA" id="ARBA00022801"/>
    </source>
</evidence>
<dbReference type="GO" id="GO:0004518">
    <property type="term" value="F:nuclease activity"/>
    <property type="evidence" value="ECO:0007669"/>
    <property type="project" value="UniProtKB-KW"/>
</dbReference>
<dbReference type="InterPro" id="IPR005227">
    <property type="entry name" value="YqgF"/>
</dbReference>
<feature type="compositionally biased region" description="Polar residues" evidence="6">
    <location>
        <begin position="30"/>
        <end position="39"/>
    </location>
</feature>
<dbReference type="SMART" id="SM00732">
    <property type="entry name" value="YqgFc"/>
    <property type="match status" value="1"/>
</dbReference>
<evidence type="ECO:0000313" key="8">
    <source>
        <dbReference type="EMBL" id="SOE03224.1"/>
    </source>
</evidence>
<dbReference type="GO" id="GO:0016788">
    <property type="term" value="F:hydrolase activity, acting on ester bonds"/>
    <property type="evidence" value="ECO:0007669"/>
    <property type="project" value="UniProtKB-UniRule"/>
</dbReference>
<keyword evidence="4 5" id="KW-0378">Hydrolase</keyword>
<name>A0A286H7H3_9ACTN</name>
<dbReference type="Proteomes" id="UP000219482">
    <property type="component" value="Unassembled WGS sequence"/>
</dbReference>
<dbReference type="Pfam" id="PF03652">
    <property type="entry name" value="RuvX"/>
    <property type="match status" value="1"/>
</dbReference>
<dbReference type="GO" id="GO:0000967">
    <property type="term" value="P:rRNA 5'-end processing"/>
    <property type="evidence" value="ECO:0007669"/>
    <property type="project" value="UniProtKB-UniRule"/>
</dbReference>
<dbReference type="EC" id="3.1.-.-" evidence="5"/>
<comment type="function">
    <text evidence="5">Could be a nuclease involved in processing of the 5'-end of pre-16S rRNA.</text>
</comment>
<protein>
    <recommendedName>
        <fullName evidence="5">Putative pre-16S rRNA nuclease</fullName>
        <ecNumber evidence="5">3.1.-.-</ecNumber>
    </recommendedName>
</protein>
<gene>
    <name evidence="8" type="ORF">SAMN06272739_4046</name>
</gene>
<dbReference type="InterPro" id="IPR006641">
    <property type="entry name" value="YqgF/RNaseH-like_dom"/>
</dbReference>
<proteinExistence type="inferred from homology"/>
<feature type="region of interest" description="Disordered" evidence="6">
    <location>
        <begin position="1"/>
        <end position="84"/>
    </location>
</feature>
<comment type="similarity">
    <text evidence="5">Belongs to the YqgF HJR family.</text>
</comment>
<keyword evidence="9" id="KW-1185">Reference proteome</keyword>
<dbReference type="AlphaFoldDB" id="A0A286H7H3"/>
<keyword evidence="3 5" id="KW-0540">Nuclease</keyword>
<dbReference type="PANTHER" id="PTHR33317:SF4">
    <property type="entry name" value="POLYNUCLEOTIDYL TRANSFERASE, RIBONUCLEASE H-LIKE SUPERFAMILY PROTEIN"/>
    <property type="match status" value="1"/>
</dbReference>
<accession>A0A286H7H3</accession>
<evidence type="ECO:0000256" key="2">
    <source>
        <dbReference type="ARBA" id="ARBA00022517"/>
    </source>
</evidence>
<keyword evidence="2 5" id="KW-0690">Ribosome biogenesis</keyword>
<dbReference type="Gene3D" id="3.30.420.140">
    <property type="entry name" value="YqgF/RNase H-like domain"/>
    <property type="match status" value="1"/>
</dbReference>
<dbReference type="EMBL" id="OCNK01000006">
    <property type="protein sequence ID" value="SOE03224.1"/>
    <property type="molecule type" value="Genomic_DNA"/>
</dbReference>
<dbReference type="RefSeq" id="WP_097185858.1">
    <property type="nucleotide sequence ID" value="NZ_OCNK01000006.1"/>
</dbReference>
<dbReference type="InterPro" id="IPR037027">
    <property type="entry name" value="YqgF/RNaseH-like_dom_sf"/>
</dbReference>
<evidence type="ECO:0000313" key="9">
    <source>
        <dbReference type="Proteomes" id="UP000219482"/>
    </source>
</evidence>
<dbReference type="CDD" id="cd16964">
    <property type="entry name" value="YqgF"/>
    <property type="match status" value="1"/>
</dbReference>
<dbReference type="NCBIfam" id="TIGR00250">
    <property type="entry name" value="RNAse_H_YqgF"/>
    <property type="match status" value="1"/>
</dbReference>
<feature type="domain" description="YqgF/RNase H-like" evidence="7">
    <location>
        <begin position="84"/>
        <end position="185"/>
    </location>
</feature>
<dbReference type="HAMAP" id="MF_00651">
    <property type="entry name" value="Nuclease_YqgF"/>
    <property type="match status" value="1"/>
</dbReference>
<dbReference type="PANTHER" id="PTHR33317">
    <property type="entry name" value="POLYNUCLEOTIDYL TRANSFERASE, RIBONUCLEASE H-LIKE SUPERFAMILY PROTEIN"/>
    <property type="match status" value="1"/>
</dbReference>
<dbReference type="InterPro" id="IPR012337">
    <property type="entry name" value="RNaseH-like_sf"/>
</dbReference>